<organism evidence="9 10">
    <name type="scientific">Myriangium duriaei CBS 260.36</name>
    <dbReference type="NCBI Taxonomy" id="1168546"/>
    <lineage>
        <taxon>Eukaryota</taxon>
        <taxon>Fungi</taxon>
        <taxon>Dikarya</taxon>
        <taxon>Ascomycota</taxon>
        <taxon>Pezizomycotina</taxon>
        <taxon>Dothideomycetes</taxon>
        <taxon>Dothideomycetidae</taxon>
        <taxon>Myriangiales</taxon>
        <taxon>Myriangiaceae</taxon>
        <taxon>Myriangium</taxon>
    </lineage>
</organism>
<keyword evidence="10" id="KW-1185">Reference proteome</keyword>
<evidence type="ECO:0000313" key="9">
    <source>
        <dbReference type="EMBL" id="KAF2156327.1"/>
    </source>
</evidence>
<evidence type="ECO:0000256" key="6">
    <source>
        <dbReference type="ARBA" id="ARBA00023277"/>
    </source>
</evidence>
<evidence type="ECO:0000256" key="2">
    <source>
        <dbReference type="ARBA" id="ARBA00011899"/>
    </source>
</evidence>
<proteinExistence type="inferred from homology"/>
<dbReference type="GO" id="GO:0046872">
    <property type="term" value="F:metal ion binding"/>
    <property type="evidence" value="ECO:0007669"/>
    <property type="project" value="UniProtKB-KW"/>
</dbReference>
<keyword evidence="4" id="KW-0479">Metal-binding</keyword>
<sequence>MSTNVFAQADTYVAARCIMSPGKLLETARSGIVRLTGCVSVNGAEAGSKDVLFDRSTGKIINGQHLFYGNGVTADEVIDLGGRIVCPGFIDVQFNGAFNFDFSDPSRGPDAYSAQLRDLNTKIIKTGVTSYLPTVTSQKKEVYHKTLPFLGPSGWQRHPSEGAESLGAHCEGPFISPGKNGIHNLDVLRTGLDGYPDLEDCYGSSNLRGAKGRPPRVKMVTAAPEVGSILKAIPEIADRGIVVAVGHSEATYDEAAAALEAGSTMVTHLFNQMAPLHHRTPGIFGLLGRTNREYRPYFGIIADGIHLHPSVVKLAYTSHPDGLILVTDAMSLLGLEDGTYDWTNGDRIIKRGSKLILEGTDRIAGGTATLLDCVNNFLNWSGVSIAEAVKTVTETPAKMLGLEKTKGVLSPGADADFVVLDYKRKADGELALEIYQVWKFGELVYQQDNAAS</sequence>
<dbReference type="Gene3D" id="3.20.20.140">
    <property type="entry name" value="Metal-dependent hydrolases"/>
    <property type="match status" value="1"/>
</dbReference>
<keyword evidence="6" id="KW-0119">Carbohydrate metabolism</keyword>
<dbReference type="Pfam" id="PF01979">
    <property type="entry name" value="Amidohydro_1"/>
    <property type="match status" value="1"/>
</dbReference>
<dbReference type="PANTHER" id="PTHR11113">
    <property type="entry name" value="N-ACETYLGLUCOSAMINE-6-PHOSPHATE DEACETYLASE"/>
    <property type="match status" value="1"/>
</dbReference>
<evidence type="ECO:0000259" key="8">
    <source>
        <dbReference type="Pfam" id="PF01979"/>
    </source>
</evidence>
<dbReference type="EC" id="3.5.1.25" evidence="2"/>
<evidence type="ECO:0000256" key="5">
    <source>
        <dbReference type="ARBA" id="ARBA00022801"/>
    </source>
</evidence>
<dbReference type="GO" id="GO:0008448">
    <property type="term" value="F:N-acetylglucosamine-6-phosphate deacetylase activity"/>
    <property type="evidence" value="ECO:0007669"/>
    <property type="project" value="UniProtKB-EC"/>
</dbReference>
<comment type="caution">
    <text evidence="9">The sequence shown here is derived from an EMBL/GenBank/DDBJ whole genome shotgun (WGS) entry which is preliminary data.</text>
</comment>
<evidence type="ECO:0000256" key="3">
    <source>
        <dbReference type="ARBA" id="ARBA00018029"/>
    </source>
</evidence>
<dbReference type="EMBL" id="ML996082">
    <property type="protein sequence ID" value="KAF2156327.1"/>
    <property type="molecule type" value="Genomic_DNA"/>
</dbReference>
<dbReference type="InterPro" id="IPR003764">
    <property type="entry name" value="GlcNAc_6-P_deAcase"/>
</dbReference>
<dbReference type="Proteomes" id="UP000799439">
    <property type="component" value="Unassembled WGS sequence"/>
</dbReference>
<comment type="catalytic activity">
    <reaction evidence="7">
        <text>N-acetyl-D-glucosamine 6-phosphate + H2O = D-glucosamine 6-phosphate + acetate</text>
        <dbReference type="Rhea" id="RHEA:22936"/>
        <dbReference type="ChEBI" id="CHEBI:15377"/>
        <dbReference type="ChEBI" id="CHEBI:30089"/>
        <dbReference type="ChEBI" id="CHEBI:57513"/>
        <dbReference type="ChEBI" id="CHEBI:58725"/>
        <dbReference type="EC" id="3.5.1.25"/>
    </reaction>
</comment>
<dbReference type="PANTHER" id="PTHR11113:SF14">
    <property type="entry name" value="N-ACETYLGLUCOSAMINE-6-PHOSPHATE DEACETYLASE"/>
    <property type="match status" value="1"/>
</dbReference>
<dbReference type="FunFam" id="3.20.20.140:FF:000065">
    <property type="entry name" value="N-acetylglucosamine-6-phosphate deacetylase"/>
    <property type="match status" value="1"/>
</dbReference>
<dbReference type="InterPro" id="IPR011059">
    <property type="entry name" value="Metal-dep_hydrolase_composite"/>
</dbReference>
<dbReference type="InterPro" id="IPR032466">
    <property type="entry name" value="Metal_Hydrolase"/>
</dbReference>
<evidence type="ECO:0000256" key="4">
    <source>
        <dbReference type="ARBA" id="ARBA00022723"/>
    </source>
</evidence>
<protein>
    <recommendedName>
        <fullName evidence="3">N-acetylglucosamine-6-phosphate deacetylase</fullName>
        <ecNumber evidence="2">3.5.1.25</ecNumber>
    </recommendedName>
</protein>
<dbReference type="InterPro" id="IPR006680">
    <property type="entry name" value="Amidohydro-rel"/>
</dbReference>
<dbReference type="CDD" id="cd00854">
    <property type="entry name" value="NagA"/>
    <property type="match status" value="1"/>
</dbReference>
<dbReference type="SUPFAM" id="SSF51556">
    <property type="entry name" value="Metallo-dependent hydrolases"/>
    <property type="match status" value="1"/>
</dbReference>
<name>A0A9P4MKH6_9PEZI</name>
<comment type="similarity">
    <text evidence="1">Belongs to the metallo-dependent hydrolases superfamily. NagA family.</text>
</comment>
<reference evidence="9" key="1">
    <citation type="journal article" date="2020" name="Stud. Mycol.">
        <title>101 Dothideomycetes genomes: a test case for predicting lifestyles and emergence of pathogens.</title>
        <authorList>
            <person name="Haridas S."/>
            <person name="Albert R."/>
            <person name="Binder M."/>
            <person name="Bloem J."/>
            <person name="Labutti K."/>
            <person name="Salamov A."/>
            <person name="Andreopoulos B."/>
            <person name="Baker S."/>
            <person name="Barry K."/>
            <person name="Bills G."/>
            <person name="Bluhm B."/>
            <person name="Cannon C."/>
            <person name="Castanera R."/>
            <person name="Culley D."/>
            <person name="Daum C."/>
            <person name="Ezra D."/>
            <person name="Gonzalez J."/>
            <person name="Henrissat B."/>
            <person name="Kuo A."/>
            <person name="Liang C."/>
            <person name="Lipzen A."/>
            <person name="Lutzoni F."/>
            <person name="Magnuson J."/>
            <person name="Mondo S."/>
            <person name="Nolan M."/>
            <person name="Ohm R."/>
            <person name="Pangilinan J."/>
            <person name="Park H.-J."/>
            <person name="Ramirez L."/>
            <person name="Alfaro M."/>
            <person name="Sun H."/>
            <person name="Tritt A."/>
            <person name="Yoshinaga Y."/>
            <person name="Zwiers L.-H."/>
            <person name="Turgeon B."/>
            <person name="Goodwin S."/>
            <person name="Spatafora J."/>
            <person name="Crous P."/>
            <person name="Grigoriev I."/>
        </authorList>
    </citation>
    <scope>NUCLEOTIDE SEQUENCE</scope>
    <source>
        <strain evidence="9">CBS 260.36</strain>
    </source>
</reference>
<evidence type="ECO:0000256" key="7">
    <source>
        <dbReference type="ARBA" id="ARBA00047647"/>
    </source>
</evidence>
<feature type="domain" description="Amidohydrolase-related" evidence="8">
    <location>
        <begin position="84"/>
        <end position="425"/>
    </location>
</feature>
<evidence type="ECO:0000256" key="1">
    <source>
        <dbReference type="ARBA" id="ARBA00010716"/>
    </source>
</evidence>
<dbReference type="AlphaFoldDB" id="A0A9P4MKH6"/>
<gene>
    <name evidence="9" type="ORF">K461DRAFT_310806</name>
</gene>
<evidence type="ECO:0000313" key="10">
    <source>
        <dbReference type="Proteomes" id="UP000799439"/>
    </source>
</evidence>
<accession>A0A9P4MKH6</accession>
<dbReference type="GO" id="GO:0006046">
    <property type="term" value="P:N-acetylglucosamine catabolic process"/>
    <property type="evidence" value="ECO:0007669"/>
    <property type="project" value="TreeGrafter"/>
</dbReference>
<dbReference type="SUPFAM" id="SSF51338">
    <property type="entry name" value="Composite domain of metallo-dependent hydrolases"/>
    <property type="match status" value="1"/>
</dbReference>
<keyword evidence="5" id="KW-0378">Hydrolase</keyword>
<dbReference type="OrthoDB" id="10264777at2759"/>